<proteinExistence type="predicted"/>
<dbReference type="EMBL" id="BARS01051762">
    <property type="protein sequence ID" value="GAG48491.1"/>
    <property type="molecule type" value="Genomic_DNA"/>
</dbReference>
<protein>
    <submittedName>
        <fullName evidence="1">Uncharacterized protein</fullName>
    </submittedName>
</protein>
<gene>
    <name evidence="1" type="ORF">S01H1_77044</name>
</gene>
<name>X0ZJM6_9ZZZZ</name>
<dbReference type="AlphaFoldDB" id="X0ZJM6"/>
<feature type="non-terminal residue" evidence="1">
    <location>
        <position position="1"/>
    </location>
</feature>
<comment type="caution">
    <text evidence="1">The sequence shown here is derived from an EMBL/GenBank/DDBJ whole genome shotgun (WGS) entry which is preliminary data.</text>
</comment>
<accession>X0ZJM6</accession>
<evidence type="ECO:0000313" key="1">
    <source>
        <dbReference type="EMBL" id="GAG48491.1"/>
    </source>
</evidence>
<reference evidence="1" key="1">
    <citation type="journal article" date="2014" name="Front. Microbiol.">
        <title>High frequency of phylogenetically diverse reductive dehalogenase-homologous genes in deep subseafloor sedimentary metagenomes.</title>
        <authorList>
            <person name="Kawai M."/>
            <person name="Futagami T."/>
            <person name="Toyoda A."/>
            <person name="Takaki Y."/>
            <person name="Nishi S."/>
            <person name="Hori S."/>
            <person name="Arai W."/>
            <person name="Tsubouchi T."/>
            <person name="Morono Y."/>
            <person name="Uchiyama I."/>
            <person name="Ito T."/>
            <person name="Fujiyama A."/>
            <person name="Inagaki F."/>
            <person name="Takami H."/>
        </authorList>
    </citation>
    <scope>NUCLEOTIDE SEQUENCE</scope>
    <source>
        <strain evidence="1">Expedition CK06-06</strain>
    </source>
</reference>
<sequence>TSSVMKVEQTVAWIKTAADVTSKVLKGHAHPAEYPIFWIKLNGIVDEYYDEENEFRSFNELISFKKPIMRSLDSLRAKLTDEDLSFIKFMRHSYCHIALDYLWHKAKVKDGKIVKVRPPYDPNIRDIAARIIEEHNGDQQAVARTFAGRIAEELFSLRDAIIEAANAT</sequence>
<organism evidence="1">
    <name type="scientific">marine sediment metagenome</name>
    <dbReference type="NCBI Taxonomy" id="412755"/>
    <lineage>
        <taxon>unclassified sequences</taxon>
        <taxon>metagenomes</taxon>
        <taxon>ecological metagenomes</taxon>
    </lineage>
</organism>